<gene>
    <name evidence="13" type="primary">LOC106471045</name>
</gene>
<evidence type="ECO:0000256" key="5">
    <source>
        <dbReference type="ARBA" id="ARBA00023065"/>
    </source>
</evidence>
<keyword evidence="7 8" id="KW-0407">Ion channel</keyword>
<dbReference type="Pfam" id="PF07885">
    <property type="entry name" value="Ion_trans_2"/>
    <property type="match status" value="2"/>
</dbReference>
<reference evidence="13" key="1">
    <citation type="submission" date="2025-08" db="UniProtKB">
        <authorList>
            <consortium name="RefSeq"/>
        </authorList>
    </citation>
    <scope>IDENTIFICATION</scope>
    <source>
        <tissue evidence="13">Muscle</tissue>
    </source>
</reference>
<keyword evidence="3 8" id="KW-0812">Transmembrane</keyword>
<keyword evidence="6 10" id="KW-0472">Membrane</keyword>
<dbReference type="SUPFAM" id="SSF81324">
    <property type="entry name" value="Voltage-gated potassium channels"/>
    <property type="match status" value="2"/>
</dbReference>
<dbReference type="RefSeq" id="XP_013787082.1">
    <property type="nucleotide sequence ID" value="XM_013931628.2"/>
</dbReference>
<dbReference type="InterPro" id="IPR003280">
    <property type="entry name" value="2pore_dom_K_chnl"/>
</dbReference>
<dbReference type="PANTHER" id="PTHR11003:SF334">
    <property type="entry name" value="FI03418P"/>
    <property type="match status" value="1"/>
</dbReference>
<evidence type="ECO:0000256" key="8">
    <source>
        <dbReference type="RuleBase" id="RU003857"/>
    </source>
</evidence>
<dbReference type="PRINTS" id="PR01333">
    <property type="entry name" value="2POREKCHANEL"/>
</dbReference>
<evidence type="ECO:0000256" key="7">
    <source>
        <dbReference type="ARBA" id="ARBA00023303"/>
    </source>
</evidence>
<protein>
    <submittedName>
        <fullName evidence="13">TWiK family of potassium channels protein 18-like</fullName>
    </submittedName>
</protein>
<feature type="transmembrane region" description="Helical" evidence="10">
    <location>
        <begin position="420"/>
        <end position="443"/>
    </location>
</feature>
<name>A0ABM1BR67_LIMPO</name>
<evidence type="ECO:0000259" key="11">
    <source>
        <dbReference type="Pfam" id="PF07885"/>
    </source>
</evidence>
<dbReference type="GeneID" id="106471045"/>
<feature type="transmembrane region" description="Helical" evidence="10">
    <location>
        <begin position="21"/>
        <end position="43"/>
    </location>
</feature>
<feature type="region of interest" description="Disordered" evidence="9">
    <location>
        <begin position="229"/>
        <end position="272"/>
    </location>
</feature>
<feature type="domain" description="Potassium channel" evidence="11">
    <location>
        <begin position="113"/>
        <end position="172"/>
    </location>
</feature>
<comment type="similarity">
    <text evidence="8">Belongs to the two pore domain potassium channel (TC 1.A.1.8) family.</text>
</comment>
<keyword evidence="2 8" id="KW-0813">Transport</keyword>
<accession>A0ABM1BR67</accession>
<feature type="transmembrane region" description="Helical" evidence="10">
    <location>
        <begin position="151"/>
        <end position="169"/>
    </location>
</feature>
<evidence type="ECO:0000256" key="3">
    <source>
        <dbReference type="ARBA" id="ARBA00022692"/>
    </source>
</evidence>
<dbReference type="Proteomes" id="UP000694941">
    <property type="component" value="Unplaced"/>
</dbReference>
<feature type="transmembrane region" description="Helical" evidence="10">
    <location>
        <begin position="392"/>
        <end position="414"/>
    </location>
</feature>
<evidence type="ECO:0000256" key="4">
    <source>
        <dbReference type="ARBA" id="ARBA00022989"/>
    </source>
</evidence>
<evidence type="ECO:0000313" key="13">
    <source>
        <dbReference type="RefSeq" id="XP_013787082.1"/>
    </source>
</evidence>
<feature type="transmembrane region" description="Helical" evidence="10">
    <location>
        <begin position="118"/>
        <end position="139"/>
    </location>
</feature>
<sequence>MRGEQSRCAKCQYYCRTGFTFVFSHIGLCSLVVGYTIIGAFTFEALEAQNERAKREEIVSERETIVENLWEITTKSSVLHEANWTVQVTGALRQFEWTLIKAVRKEGYDGKDEPPLQWNFFGALLYSIIVITTIGYGNIAPKTPWGKMVTIMYAIVGIPLMLLCLSNIGDAMAHSFKFVYWKVCCYLCVKPRKKRRETSSSFRHSAHYWVGQSPLTDYIDVTKRSGDCTAPGEDLPDSDFRPHISPPTSSNTPVSPSSVGPDSPQLSAPPPMSPTRRRYFIDLYSTNHVPVISNKYALQEREDEPLELPPPSGIQSRSLCAEQCSWKSRRQGEVVDLDLVQEDEKESVSEGSDGEEEVTVPIWLCSTVVIGYICGGAVLFTIWENWNFLDSFYFCFVTLTTIGFGDLVPGTSVLSEDAQLTLGLGALYLLFGMALLAMSFNLVQKEVIKSVKCVGHRLGILSDEADG</sequence>
<dbReference type="Gene3D" id="1.10.287.70">
    <property type="match status" value="1"/>
</dbReference>
<feature type="compositionally biased region" description="Low complexity" evidence="9">
    <location>
        <begin position="246"/>
        <end position="264"/>
    </location>
</feature>
<evidence type="ECO:0000256" key="9">
    <source>
        <dbReference type="SAM" id="MobiDB-lite"/>
    </source>
</evidence>
<keyword evidence="12" id="KW-1185">Reference proteome</keyword>
<keyword evidence="5 8" id="KW-0406">Ion transport</keyword>
<dbReference type="InterPro" id="IPR013099">
    <property type="entry name" value="K_chnl_dom"/>
</dbReference>
<dbReference type="PANTHER" id="PTHR11003">
    <property type="entry name" value="POTASSIUM CHANNEL, SUBFAMILY K"/>
    <property type="match status" value="1"/>
</dbReference>
<proteinExistence type="inferred from homology"/>
<keyword evidence="4 10" id="KW-1133">Transmembrane helix</keyword>
<evidence type="ECO:0000256" key="1">
    <source>
        <dbReference type="ARBA" id="ARBA00004141"/>
    </source>
</evidence>
<organism evidence="12 13">
    <name type="scientific">Limulus polyphemus</name>
    <name type="common">Atlantic horseshoe crab</name>
    <dbReference type="NCBI Taxonomy" id="6850"/>
    <lineage>
        <taxon>Eukaryota</taxon>
        <taxon>Metazoa</taxon>
        <taxon>Ecdysozoa</taxon>
        <taxon>Arthropoda</taxon>
        <taxon>Chelicerata</taxon>
        <taxon>Merostomata</taxon>
        <taxon>Xiphosura</taxon>
        <taxon>Limulidae</taxon>
        <taxon>Limulus</taxon>
    </lineage>
</organism>
<feature type="domain" description="Potassium channel" evidence="11">
    <location>
        <begin position="368"/>
        <end position="447"/>
    </location>
</feature>
<evidence type="ECO:0000313" key="12">
    <source>
        <dbReference type="Proteomes" id="UP000694941"/>
    </source>
</evidence>
<evidence type="ECO:0000256" key="6">
    <source>
        <dbReference type="ARBA" id="ARBA00023136"/>
    </source>
</evidence>
<feature type="transmembrane region" description="Helical" evidence="10">
    <location>
        <begin position="360"/>
        <end position="380"/>
    </location>
</feature>
<evidence type="ECO:0000256" key="10">
    <source>
        <dbReference type="SAM" id="Phobius"/>
    </source>
</evidence>
<comment type="subcellular location">
    <subcellularLocation>
        <location evidence="1">Membrane</location>
        <topology evidence="1">Multi-pass membrane protein</topology>
    </subcellularLocation>
</comment>
<evidence type="ECO:0000256" key="2">
    <source>
        <dbReference type="ARBA" id="ARBA00022448"/>
    </source>
</evidence>